<dbReference type="InterPro" id="IPR001926">
    <property type="entry name" value="TrpB-like_PALP"/>
</dbReference>
<evidence type="ECO:0000313" key="6">
    <source>
        <dbReference type="EMBL" id="GAA5528345.1"/>
    </source>
</evidence>
<dbReference type="EMBL" id="BAABRU010000007">
    <property type="protein sequence ID" value="GAA5528345.1"/>
    <property type="molecule type" value="Genomic_DNA"/>
</dbReference>
<proteinExistence type="predicted"/>
<reference evidence="6 7" key="1">
    <citation type="submission" date="2024-02" db="EMBL/GenBank/DDBJ databases">
        <title>Herpetosiphon gulosus NBRC 112829.</title>
        <authorList>
            <person name="Ichikawa N."/>
            <person name="Katano-Makiyama Y."/>
            <person name="Hidaka K."/>
        </authorList>
    </citation>
    <scope>NUCLEOTIDE SEQUENCE [LARGE SCALE GENOMIC DNA]</scope>
    <source>
        <strain evidence="6 7">NBRC 112829</strain>
    </source>
</reference>
<dbReference type="SUPFAM" id="SSF52172">
    <property type="entry name" value="CheY-like"/>
    <property type="match status" value="1"/>
</dbReference>
<gene>
    <name evidence="6" type="primary">trpB_1</name>
    <name evidence="6" type="ORF">Hgul01_02144</name>
</gene>
<dbReference type="Gene3D" id="3.40.50.2300">
    <property type="match status" value="1"/>
</dbReference>
<evidence type="ECO:0000256" key="4">
    <source>
        <dbReference type="PROSITE-ProRule" id="PRU00169"/>
    </source>
</evidence>
<comment type="caution">
    <text evidence="6">The sequence shown here is derived from an EMBL/GenBank/DDBJ whole genome shotgun (WGS) entry which is preliminary data.</text>
</comment>
<dbReference type="Proteomes" id="UP001428290">
    <property type="component" value="Unassembled WGS sequence"/>
</dbReference>
<dbReference type="PANTHER" id="PTHR48078:SF6">
    <property type="entry name" value="L-THREONINE DEHYDRATASE CATABOLIC TDCB"/>
    <property type="match status" value="1"/>
</dbReference>
<dbReference type="SMART" id="SM00448">
    <property type="entry name" value="REC"/>
    <property type="match status" value="1"/>
</dbReference>
<protein>
    <submittedName>
        <fullName evidence="6">Tryptophan synthase beta chain</fullName>
    </submittedName>
</protein>
<dbReference type="PROSITE" id="PS50110">
    <property type="entry name" value="RESPONSE_REGULATORY"/>
    <property type="match status" value="1"/>
</dbReference>
<keyword evidence="3" id="KW-0456">Lyase</keyword>
<organism evidence="6 7">
    <name type="scientific">Herpetosiphon gulosus</name>
    <dbReference type="NCBI Taxonomy" id="1973496"/>
    <lineage>
        <taxon>Bacteria</taxon>
        <taxon>Bacillati</taxon>
        <taxon>Chloroflexota</taxon>
        <taxon>Chloroflexia</taxon>
        <taxon>Herpetosiphonales</taxon>
        <taxon>Herpetosiphonaceae</taxon>
        <taxon>Herpetosiphon</taxon>
    </lineage>
</organism>
<dbReference type="InterPro" id="IPR050147">
    <property type="entry name" value="Ser/Thr_Dehydratase"/>
</dbReference>
<name>A0ABP9WYY6_9CHLR</name>
<evidence type="ECO:0000256" key="1">
    <source>
        <dbReference type="ARBA" id="ARBA00001933"/>
    </source>
</evidence>
<accession>A0ABP9WYY6</accession>
<dbReference type="RefSeq" id="WP_345721965.1">
    <property type="nucleotide sequence ID" value="NZ_BAABRU010000007.1"/>
</dbReference>
<evidence type="ECO:0000259" key="5">
    <source>
        <dbReference type="PROSITE" id="PS50110"/>
    </source>
</evidence>
<dbReference type="PANTHER" id="PTHR48078">
    <property type="entry name" value="THREONINE DEHYDRATASE, MITOCHONDRIAL-RELATED"/>
    <property type="match status" value="1"/>
</dbReference>
<comment type="cofactor">
    <cofactor evidence="1">
        <name>pyridoxal 5'-phosphate</name>
        <dbReference type="ChEBI" id="CHEBI:597326"/>
    </cofactor>
</comment>
<feature type="modified residue" description="4-aspartylphosphate" evidence="4">
    <location>
        <position position="467"/>
    </location>
</feature>
<dbReference type="SUPFAM" id="SSF53686">
    <property type="entry name" value="Tryptophan synthase beta subunit-like PLP-dependent enzymes"/>
    <property type="match status" value="1"/>
</dbReference>
<dbReference type="Pfam" id="PF00291">
    <property type="entry name" value="PALP"/>
    <property type="match status" value="1"/>
</dbReference>
<keyword evidence="7" id="KW-1185">Reference proteome</keyword>
<dbReference type="InterPro" id="IPR036052">
    <property type="entry name" value="TrpB-like_PALP_sf"/>
</dbReference>
<keyword evidence="4" id="KW-0597">Phosphoprotein</keyword>
<keyword evidence="2" id="KW-0663">Pyridoxal phosphate</keyword>
<dbReference type="Gene3D" id="3.40.50.1100">
    <property type="match status" value="2"/>
</dbReference>
<sequence length="545" mass="59747">MTDLVCQNCGHIQPYTFRSSNSCAQCANDWLETHYDYAGFCDLVRNQQLSGQTLWRYSSVLPVPPPVAPTHVGGTPLLHAQRFGGLLGLPRLYIKDERYSPTNSFKDRQAALAVAALVSNDIRECVIASTGNAAVAYASACAAVGIKLWVFMTSVVPEAKLREAALFGAEVIKVSGNYDQTKQIAADFAQNRNIIYDRGANSIPAREAMKTISYEICEQLGWQAPDWYIQAVSGGLGPLGVYHGFAELHAMGLTQRVPQTAIIQAEGCSPMVQAFQAGKSVAEKVVPNTRIAILSTGDPGKIYTRLWQRIQTSGGTMEAVTDEEAFSAMRLLARTEGISVEPATAVAFAGLQKMVAQGQVNPEELIVVNCTGHTFPVDKHVLNDQWHIDVHVSDTQQSAPQEGLQAALEQLNEKATTVLLIDDNPDDAQLVQRILERRKAYRVYRATDGADGVQQAIQRLPDAIVMDLMMPNMDGFQVMSTLRQHPKTRDIPIIVVSAKDITPAERHHLATHTRAVYQKGSLSPVAFVEQVVSVIEHKERDSEDQ</sequence>
<evidence type="ECO:0000256" key="2">
    <source>
        <dbReference type="ARBA" id="ARBA00022898"/>
    </source>
</evidence>
<evidence type="ECO:0000313" key="7">
    <source>
        <dbReference type="Proteomes" id="UP001428290"/>
    </source>
</evidence>
<evidence type="ECO:0000256" key="3">
    <source>
        <dbReference type="ARBA" id="ARBA00023239"/>
    </source>
</evidence>
<dbReference type="InterPro" id="IPR001789">
    <property type="entry name" value="Sig_transdc_resp-reg_receiver"/>
</dbReference>
<feature type="domain" description="Response regulatory" evidence="5">
    <location>
        <begin position="417"/>
        <end position="545"/>
    </location>
</feature>
<dbReference type="Pfam" id="PF00072">
    <property type="entry name" value="Response_reg"/>
    <property type="match status" value="1"/>
</dbReference>
<dbReference type="InterPro" id="IPR011006">
    <property type="entry name" value="CheY-like_superfamily"/>
</dbReference>